<accession>A0A9P4T806</accession>
<name>A0A9P4T806_CURKU</name>
<dbReference type="Proteomes" id="UP000801428">
    <property type="component" value="Unassembled WGS sequence"/>
</dbReference>
<evidence type="ECO:0000313" key="2">
    <source>
        <dbReference type="EMBL" id="KAF2996884.1"/>
    </source>
</evidence>
<dbReference type="GO" id="GO:0008239">
    <property type="term" value="F:dipeptidyl-peptidase activity"/>
    <property type="evidence" value="ECO:0007669"/>
    <property type="project" value="InterPro"/>
</dbReference>
<feature type="domain" description="Xaa-Pro dipeptidyl-peptidase C-terminal" evidence="1">
    <location>
        <begin position="14"/>
        <end position="218"/>
    </location>
</feature>
<dbReference type="Gene3D" id="2.60.120.260">
    <property type="entry name" value="Galactose-binding domain-like"/>
    <property type="match status" value="1"/>
</dbReference>
<dbReference type="OrthoDB" id="2578740at2759"/>
<dbReference type="SUPFAM" id="SSF49785">
    <property type="entry name" value="Galactose-binding domain-like"/>
    <property type="match status" value="1"/>
</dbReference>
<dbReference type="InterPro" id="IPR008979">
    <property type="entry name" value="Galactose-bd-like_sf"/>
</dbReference>
<gene>
    <name evidence="2" type="ORF">E8E13_005135</name>
</gene>
<reference evidence="2" key="1">
    <citation type="submission" date="2019-04" db="EMBL/GenBank/DDBJ databases">
        <title>Sequencing of skin fungus with MAO and IRED activity.</title>
        <authorList>
            <person name="Marsaioli A.J."/>
            <person name="Bonatto J.M.C."/>
            <person name="Reis Junior O."/>
        </authorList>
    </citation>
    <scope>NUCLEOTIDE SEQUENCE</scope>
    <source>
        <strain evidence="2">30M1</strain>
    </source>
</reference>
<sequence>MACGTTSKVRKSALQFGDREAIDNIEYADFPIPETQYKEFYLSGSGLSKEAASKTEAFSYSSEEANSIAEFSYKFTQRSRLTGLPKAVLYIQGWQAPYAPLIPFSAIPQEYKSIEDIPGKERASHRAFNPERSIHKQFPFHPHDKEEKISPGEVVKLEIDIWSMGVDFDEGESISVQVSGAFPCIAEYSAFSTPRPEHEKNKGEHRIHVGSETPSRVILPFVPL</sequence>
<dbReference type="AlphaFoldDB" id="A0A9P4T806"/>
<evidence type="ECO:0000259" key="1">
    <source>
        <dbReference type="SMART" id="SM00939"/>
    </source>
</evidence>
<protein>
    <recommendedName>
        <fullName evidence="1">Xaa-Pro dipeptidyl-peptidase C-terminal domain-containing protein</fullName>
    </recommendedName>
</protein>
<dbReference type="SMART" id="SM00939">
    <property type="entry name" value="PepX_C"/>
    <property type="match status" value="1"/>
</dbReference>
<dbReference type="EMBL" id="SWKU01000025">
    <property type="protein sequence ID" value="KAF2996884.1"/>
    <property type="molecule type" value="Genomic_DNA"/>
</dbReference>
<evidence type="ECO:0000313" key="3">
    <source>
        <dbReference type="Proteomes" id="UP000801428"/>
    </source>
</evidence>
<dbReference type="InterPro" id="IPR013736">
    <property type="entry name" value="Xaa-Pro_dipept_C"/>
</dbReference>
<comment type="caution">
    <text evidence="2">The sequence shown here is derived from an EMBL/GenBank/DDBJ whole genome shotgun (WGS) entry which is preliminary data.</text>
</comment>
<organism evidence="2 3">
    <name type="scientific">Curvularia kusanoi</name>
    <name type="common">Cochliobolus kusanoi</name>
    <dbReference type="NCBI Taxonomy" id="90978"/>
    <lineage>
        <taxon>Eukaryota</taxon>
        <taxon>Fungi</taxon>
        <taxon>Dikarya</taxon>
        <taxon>Ascomycota</taxon>
        <taxon>Pezizomycotina</taxon>
        <taxon>Dothideomycetes</taxon>
        <taxon>Pleosporomycetidae</taxon>
        <taxon>Pleosporales</taxon>
        <taxon>Pleosporineae</taxon>
        <taxon>Pleosporaceae</taxon>
        <taxon>Curvularia</taxon>
    </lineage>
</organism>
<keyword evidence="3" id="KW-1185">Reference proteome</keyword>
<proteinExistence type="predicted"/>
<dbReference type="Pfam" id="PF08530">
    <property type="entry name" value="PepX_C"/>
    <property type="match status" value="2"/>
</dbReference>